<dbReference type="Pfam" id="PF10073">
    <property type="entry name" value="GapR_DNA-bd"/>
    <property type="match status" value="1"/>
</dbReference>
<name>A0A1Q9AHC2_9HYPH</name>
<dbReference type="EMBL" id="MKIO01000032">
    <property type="protein sequence ID" value="OLP54642.1"/>
    <property type="molecule type" value="Genomic_DNA"/>
</dbReference>
<dbReference type="InterPro" id="IPR046367">
    <property type="entry name" value="GapR-like_DNA-bd"/>
</dbReference>
<protein>
    <recommendedName>
        <fullName evidence="1">GapR-like DNA-binding domain-containing protein</fullName>
    </recommendedName>
</protein>
<evidence type="ECO:0000259" key="1">
    <source>
        <dbReference type="Pfam" id="PF10073"/>
    </source>
</evidence>
<dbReference type="STRING" id="1672749.BJF92_08795"/>
<sequence length="78" mass="8891">MAKDPDLKELVEKIEDIEDDTNELNVRKVGVYKRAKAGGYDVRALKEIIADSRRSRRGDPVKIAAHETTVQRYHALLD</sequence>
<organism evidence="2 3">
    <name type="scientific">Xaviernesmea rhizosphaerae</name>
    <dbReference type="NCBI Taxonomy" id="1672749"/>
    <lineage>
        <taxon>Bacteria</taxon>
        <taxon>Pseudomonadati</taxon>
        <taxon>Pseudomonadota</taxon>
        <taxon>Alphaproteobacteria</taxon>
        <taxon>Hyphomicrobiales</taxon>
        <taxon>Rhizobiaceae</taxon>
        <taxon>Rhizobium/Agrobacterium group</taxon>
        <taxon>Xaviernesmea</taxon>
    </lineage>
</organism>
<dbReference type="OrthoDB" id="9813793at2"/>
<proteinExistence type="predicted"/>
<evidence type="ECO:0000313" key="2">
    <source>
        <dbReference type="EMBL" id="OLP54642.1"/>
    </source>
</evidence>
<comment type="caution">
    <text evidence="2">The sequence shown here is derived from an EMBL/GenBank/DDBJ whole genome shotgun (WGS) entry which is preliminary data.</text>
</comment>
<gene>
    <name evidence="2" type="ORF">BJF92_08795</name>
</gene>
<accession>A0A1Q9AHC2</accession>
<dbReference type="Proteomes" id="UP000186143">
    <property type="component" value="Unassembled WGS sequence"/>
</dbReference>
<evidence type="ECO:0000313" key="3">
    <source>
        <dbReference type="Proteomes" id="UP000186143"/>
    </source>
</evidence>
<reference evidence="2 3" key="1">
    <citation type="submission" date="2016-09" db="EMBL/GenBank/DDBJ databases">
        <title>Rhizobium sp. nov., a novel species isolated from the rice rhizosphere.</title>
        <authorList>
            <person name="Zhao J."/>
            <person name="Zhang X."/>
        </authorList>
    </citation>
    <scope>NUCLEOTIDE SEQUENCE [LARGE SCALE GENOMIC DNA]</scope>
    <source>
        <strain evidence="2 3">MH17</strain>
    </source>
</reference>
<dbReference type="AlphaFoldDB" id="A0A1Q9AHC2"/>
<feature type="domain" description="GapR-like DNA-binding" evidence="1">
    <location>
        <begin position="6"/>
        <end position="77"/>
    </location>
</feature>
<dbReference type="RefSeq" id="WP_075635576.1">
    <property type="nucleotide sequence ID" value="NZ_MKIO01000032.1"/>
</dbReference>
<dbReference type="GO" id="GO:0003677">
    <property type="term" value="F:DNA binding"/>
    <property type="evidence" value="ECO:0007669"/>
    <property type="project" value="InterPro"/>
</dbReference>